<keyword evidence="2" id="KW-1185">Reference proteome</keyword>
<reference evidence="1" key="1">
    <citation type="journal article" date="2021" name="bioRxiv">
        <title>Whole Genome Assembly and Annotation of Northern Wild Rice, Zizania palustris L., Supports a Whole Genome Duplication in the Zizania Genus.</title>
        <authorList>
            <person name="Haas M."/>
            <person name="Kono T."/>
            <person name="Macchietto M."/>
            <person name="Millas R."/>
            <person name="McGilp L."/>
            <person name="Shao M."/>
            <person name="Duquette J."/>
            <person name="Hirsch C.N."/>
            <person name="Kimball J."/>
        </authorList>
    </citation>
    <scope>NUCLEOTIDE SEQUENCE</scope>
    <source>
        <tissue evidence="1">Fresh leaf tissue</tissue>
    </source>
</reference>
<comment type="caution">
    <text evidence="1">The sequence shown here is derived from an EMBL/GenBank/DDBJ whole genome shotgun (WGS) entry which is preliminary data.</text>
</comment>
<evidence type="ECO:0000313" key="1">
    <source>
        <dbReference type="EMBL" id="KAG8088857.1"/>
    </source>
</evidence>
<accession>A0A8J6BIU4</accession>
<dbReference type="Proteomes" id="UP000729402">
    <property type="component" value="Unassembled WGS sequence"/>
</dbReference>
<dbReference type="AlphaFoldDB" id="A0A8J6BIU4"/>
<evidence type="ECO:0000313" key="2">
    <source>
        <dbReference type="Proteomes" id="UP000729402"/>
    </source>
</evidence>
<gene>
    <name evidence="1" type="ORF">GUJ93_ZPchr0011g28689</name>
</gene>
<dbReference type="EMBL" id="JAAALK010000081">
    <property type="protein sequence ID" value="KAG8088857.1"/>
    <property type="molecule type" value="Genomic_DNA"/>
</dbReference>
<proteinExistence type="predicted"/>
<sequence length="98" mass="10840">MPPPFTSASRCPVQPPRALLLSSLDRLAMRTMAKTLQILGLFQVLPRLVIFDLDGPSTISAALRGSRRVSTGMPRASCSPSWRRGLTWRLCPAHPLWT</sequence>
<name>A0A8J6BIU4_ZIZPA</name>
<protein>
    <submittedName>
        <fullName evidence="1">Uncharacterized protein</fullName>
    </submittedName>
</protein>
<reference evidence="1" key="2">
    <citation type="submission" date="2021-02" db="EMBL/GenBank/DDBJ databases">
        <authorList>
            <person name="Kimball J.A."/>
            <person name="Haas M.W."/>
            <person name="Macchietto M."/>
            <person name="Kono T."/>
            <person name="Duquette J."/>
            <person name="Shao M."/>
        </authorList>
    </citation>
    <scope>NUCLEOTIDE SEQUENCE</scope>
    <source>
        <tissue evidence="1">Fresh leaf tissue</tissue>
    </source>
</reference>
<organism evidence="1 2">
    <name type="scientific">Zizania palustris</name>
    <name type="common">Northern wild rice</name>
    <dbReference type="NCBI Taxonomy" id="103762"/>
    <lineage>
        <taxon>Eukaryota</taxon>
        <taxon>Viridiplantae</taxon>
        <taxon>Streptophyta</taxon>
        <taxon>Embryophyta</taxon>
        <taxon>Tracheophyta</taxon>
        <taxon>Spermatophyta</taxon>
        <taxon>Magnoliopsida</taxon>
        <taxon>Liliopsida</taxon>
        <taxon>Poales</taxon>
        <taxon>Poaceae</taxon>
        <taxon>BOP clade</taxon>
        <taxon>Oryzoideae</taxon>
        <taxon>Oryzeae</taxon>
        <taxon>Zizaniinae</taxon>
        <taxon>Zizania</taxon>
    </lineage>
</organism>